<gene>
    <name evidence="1" type="ORF">S01H4_49053</name>
</gene>
<feature type="non-terminal residue" evidence="1">
    <location>
        <position position="1"/>
    </location>
</feature>
<accession>X1BMR0</accession>
<dbReference type="EMBL" id="BART01027703">
    <property type="protein sequence ID" value="GAG96290.1"/>
    <property type="molecule type" value="Genomic_DNA"/>
</dbReference>
<sequence>VLNTETRNYKAIPIEQLQMWSKIMGGDPPGTLTEAFPIEFAPPEVANQTQIFYDVRNDNFPDFYELQNKYFDLAEGAARRDYLRQYPELKRYWSWRRDFLKRNPSIAPYIDDDFEPKYASVKEMEEAHREEPSFILPEYRQYLGHESVNIILDVYNNDFVYSVVFTETDCFFT</sequence>
<name>X1BMR0_9ZZZZ</name>
<reference evidence="1" key="1">
    <citation type="journal article" date="2014" name="Front. Microbiol.">
        <title>High frequency of phylogenetically diverse reductive dehalogenase-homologous genes in deep subseafloor sedimentary metagenomes.</title>
        <authorList>
            <person name="Kawai M."/>
            <person name="Futagami T."/>
            <person name="Toyoda A."/>
            <person name="Takaki Y."/>
            <person name="Nishi S."/>
            <person name="Hori S."/>
            <person name="Arai W."/>
            <person name="Tsubouchi T."/>
            <person name="Morono Y."/>
            <person name="Uchiyama I."/>
            <person name="Ito T."/>
            <person name="Fujiyama A."/>
            <person name="Inagaki F."/>
            <person name="Takami H."/>
        </authorList>
    </citation>
    <scope>NUCLEOTIDE SEQUENCE</scope>
    <source>
        <strain evidence="1">Expedition CK06-06</strain>
    </source>
</reference>
<dbReference type="AlphaFoldDB" id="X1BMR0"/>
<comment type="caution">
    <text evidence="1">The sequence shown here is derived from an EMBL/GenBank/DDBJ whole genome shotgun (WGS) entry which is preliminary data.</text>
</comment>
<organism evidence="1">
    <name type="scientific">marine sediment metagenome</name>
    <dbReference type="NCBI Taxonomy" id="412755"/>
    <lineage>
        <taxon>unclassified sequences</taxon>
        <taxon>metagenomes</taxon>
        <taxon>ecological metagenomes</taxon>
    </lineage>
</organism>
<protein>
    <submittedName>
        <fullName evidence="1">Uncharacterized protein</fullName>
    </submittedName>
</protein>
<evidence type="ECO:0000313" key="1">
    <source>
        <dbReference type="EMBL" id="GAG96290.1"/>
    </source>
</evidence>
<proteinExistence type="predicted"/>